<gene>
    <name evidence="2" type="ORF">DFR24_3953</name>
</gene>
<feature type="region of interest" description="Disordered" evidence="1">
    <location>
        <begin position="1"/>
        <end position="22"/>
    </location>
</feature>
<accession>A0A4R7P1F1</accession>
<organism evidence="2 3">
    <name type="scientific">Panacagrimonas perspica</name>
    <dbReference type="NCBI Taxonomy" id="381431"/>
    <lineage>
        <taxon>Bacteria</taxon>
        <taxon>Pseudomonadati</taxon>
        <taxon>Pseudomonadota</taxon>
        <taxon>Gammaproteobacteria</taxon>
        <taxon>Nevskiales</taxon>
        <taxon>Nevskiaceae</taxon>
        <taxon>Panacagrimonas</taxon>
    </lineage>
</organism>
<comment type="caution">
    <text evidence="2">The sequence shown here is derived from an EMBL/GenBank/DDBJ whole genome shotgun (WGS) entry which is preliminary data.</text>
</comment>
<reference evidence="2 3" key="1">
    <citation type="submission" date="2019-03" db="EMBL/GenBank/DDBJ databases">
        <title>Genomic Encyclopedia of Type Strains, Phase IV (KMG-IV): sequencing the most valuable type-strain genomes for metagenomic binning, comparative biology and taxonomic classification.</title>
        <authorList>
            <person name="Goeker M."/>
        </authorList>
    </citation>
    <scope>NUCLEOTIDE SEQUENCE [LARGE SCALE GENOMIC DNA]</scope>
    <source>
        <strain evidence="2 3">DSM 26377</strain>
    </source>
</reference>
<keyword evidence="3" id="KW-1185">Reference proteome</keyword>
<sequence length="48" mass="5180">MRTTATRSISIDRSHHTGHEGCRPGLTQEVHDEADDALVIIIGQGLPS</sequence>
<dbReference type="AlphaFoldDB" id="A0A4R7P1F1"/>
<evidence type="ECO:0000256" key="1">
    <source>
        <dbReference type="SAM" id="MobiDB-lite"/>
    </source>
</evidence>
<protein>
    <submittedName>
        <fullName evidence="2">Uncharacterized protein</fullName>
    </submittedName>
</protein>
<feature type="compositionally biased region" description="Basic and acidic residues" evidence="1">
    <location>
        <begin position="10"/>
        <end position="22"/>
    </location>
</feature>
<proteinExistence type="predicted"/>
<evidence type="ECO:0000313" key="3">
    <source>
        <dbReference type="Proteomes" id="UP000295341"/>
    </source>
</evidence>
<dbReference type="EMBL" id="SOBT01000010">
    <property type="protein sequence ID" value="TDU26921.1"/>
    <property type="molecule type" value="Genomic_DNA"/>
</dbReference>
<name>A0A4R7P1F1_9GAMM</name>
<dbReference type="Proteomes" id="UP000295341">
    <property type="component" value="Unassembled WGS sequence"/>
</dbReference>
<evidence type="ECO:0000313" key="2">
    <source>
        <dbReference type="EMBL" id="TDU26921.1"/>
    </source>
</evidence>